<keyword evidence="3" id="KW-0804">Transcription</keyword>
<dbReference type="Proteomes" id="UP000051461">
    <property type="component" value="Unassembled WGS sequence"/>
</dbReference>
<dbReference type="STRING" id="1423726.FC07_GL002184"/>
<evidence type="ECO:0000313" key="5">
    <source>
        <dbReference type="EMBL" id="KRK39869.1"/>
    </source>
</evidence>
<dbReference type="CDD" id="cd00090">
    <property type="entry name" value="HTH_ARSR"/>
    <property type="match status" value="1"/>
</dbReference>
<keyword evidence="1" id="KW-0805">Transcription regulation</keyword>
<dbReference type="RefSeq" id="WP_057904062.1">
    <property type="nucleotide sequence ID" value="NZ_AZDA01000033.1"/>
</dbReference>
<name>A0A0R1GZR4_9LACO</name>
<keyword evidence="6" id="KW-1185">Reference proteome</keyword>
<accession>A0A0R1GZR4</accession>
<dbReference type="InterPro" id="IPR036390">
    <property type="entry name" value="WH_DNA-bd_sf"/>
</dbReference>
<dbReference type="PROSITE" id="PS50995">
    <property type="entry name" value="HTH_MARR_2"/>
    <property type="match status" value="1"/>
</dbReference>
<dbReference type="EMBL" id="AZDA01000033">
    <property type="protein sequence ID" value="KRK39869.1"/>
    <property type="molecule type" value="Genomic_DNA"/>
</dbReference>
<dbReference type="Pfam" id="PF12802">
    <property type="entry name" value="MarR_2"/>
    <property type="match status" value="1"/>
</dbReference>
<dbReference type="GO" id="GO:0003677">
    <property type="term" value="F:DNA binding"/>
    <property type="evidence" value="ECO:0007669"/>
    <property type="project" value="UniProtKB-KW"/>
</dbReference>
<proteinExistence type="predicted"/>
<dbReference type="InterPro" id="IPR011991">
    <property type="entry name" value="ArsR-like_HTH"/>
</dbReference>
<feature type="domain" description="HTH marR-type" evidence="4">
    <location>
        <begin position="3"/>
        <end position="146"/>
    </location>
</feature>
<dbReference type="OrthoDB" id="2297442at2"/>
<keyword evidence="2" id="KW-0238">DNA-binding</keyword>
<reference evidence="5 6" key="1">
    <citation type="journal article" date="2015" name="Genome Announc.">
        <title>Expanding the biotechnology potential of lactobacilli through comparative genomics of 213 strains and associated genera.</title>
        <authorList>
            <person name="Sun Z."/>
            <person name="Harris H.M."/>
            <person name="McCann A."/>
            <person name="Guo C."/>
            <person name="Argimon S."/>
            <person name="Zhang W."/>
            <person name="Yang X."/>
            <person name="Jeffery I.B."/>
            <person name="Cooney J.C."/>
            <person name="Kagawa T.F."/>
            <person name="Liu W."/>
            <person name="Song Y."/>
            <person name="Salvetti E."/>
            <person name="Wrobel A."/>
            <person name="Rasinkangas P."/>
            <person name="Parkhill J."/>
            <person name="Rea M.C."/>
            <person name="O'Sullivan O."/>
            <person name="Ritari J."/>
            <person name="Douillard F.P."/>
            <person name="Paul Ross R."/>
            <person name="Yang R."/>
            <person name="Briner A.E."/>
            <person name="Felis G.E."/>
            <person name="de Vos W.M."/>
            <person name="Barrangou R."/>
            <person name="Klaenhammer T.R."/>
            <person name="Caufield P.W."/>
            <person name="Cui Y."/>
            <person name="Zhang H."/>
            <person name="O'Toole P.W."/>
        </authorList>
    </citation>
    <scope>NUCLEOTIDE SEQUENCE [LARGE SCALE GENOMIC DNA]</scope>
    <source>
        <strain evidence="5 6">DSM 20003</strain>
    </source>
</reference>
<protein>
    <recommendedName>
        <fullName evidence="4">HTH marR-type domain-containing protein</fullName>
    </recommendedName>
</protein>
<evidence type="ECO:0000259" key="4">
    <source>
        <dbReference type="PROSITE" id="PS50995"/>
    </source>
</evidence>
<dbReference type="InterPro" id="IPR036388">
    <property type="entry name" value="WH-like_DNA-bd_sf"/>
</dbReference>
<dbReference type="Gene3D" id="1.10.10.10">
    <property type="entry name" value="Winged helix-like DNA-binding domain superfamily/Winged helix DNA-binding domain"/>
    <property type="match status" value="1"/>
</dbReference>
<dbReference type="AlphaFoldDB" id="A0A0R1GZR4"/>
<gene>
    <name evidence="5" type="ORF">FC07_GL002184</name>
</gene>
<dbReference type="InterPro" id="IPR000835">
    <property type="entry name" value="HTH_MarR-typ"/>
</dbReference>
<dbReference type="SUPFAM" id="SSF46785">
    <property type="entry name" value="Winged helix' DNA-binding domain"/>
    <property type="match status" value="1"/>
</dbReference>
<evidence type="ECO:0000256" key="1">
    <source>
        <dbReference type="ARBA" id="ARBA00023015"/>
    </source>
</evidence>
<dbReference type="GO" id="GO:0003700">
    <property type="term" value="F:DNA-binding transcription factor activity"/>
    <property type="evidence" value="ECO:0007669"/>
    <property type="project" value="InterPro"/>
</dbReference>
<comment type="caution">
    <text evidence="5">The sequence shown here is derived from an EMBL/GenBank/DDBJ whole genome shotgun (WGS) entry which is preliminary data.</text>
</comment>
<sequence length="152" mass="17475">MQANEFGPLIKAIDTEIQKHINNGLAGAPKGLPRITGTQMAVLGYLYDRPHAVIYQSNLENEFNLSRPTINGLIKRLKDAGQLEVITSETDRRYKQIRLTDVCRLEMARHKPEFDADIQQMEAQMTAGMTSQEVEQMRQWLRQMLTNMRQSQ</sequence>
<dbReference type="PANTHER" id="PTHR42756">
    <property type="entry name" value="TRANSCRIPTIONAL REGULATOR, MARR"/>
    <property type="match status" value="1"/>
</dbReference>
<dbReference type="PATRIC" id="fig|1423726.3.peg.2269"/>
<evidence type="ECO:0000256" key="3">
    <source>
        <dbReference type="ARBA" id="ARBA00023163"/>
    </source>
</evidence>
<organism evidence="5 6">
    <name type="scientific">Loigolactobacillus bifermentans DSM 20003</name>
    <dbReference type="NCBI Taxonomy" id="1423726"/>
    <lineage>
        <taxon>Bacteria</taxon>
        <taxon>Bacillati</taxon>
        <taxon>Bacillota</taxon>
        <taxon>Bacilli</taxon>
        <taxon>Lactobacillales</taxon>
        <taxon>Lactobacillaceae</taxon>
        <taxon>Loigolactobacillus</taxon>
    </lineage>
</organism>
<dbReference type="SMART" id="SM00347">
    <property type="entry name" value="HTH_MARR"/>
    <property type="match status" value="1"/>
</dbReference>
<evidence type="ECO:0000313" key="6">
    <source>
        <dbReference type="Proteomes" id="UP000051461"/>
    </source>
</evidence>
<dbReference type="PANTHER" id="PTHR42756:SF1">
    <property type="entry name" value="TRANSCRIPTIONAL REPRESSOR OF EMRAB OPERON"/>
    <property type="match status" value="1"/>
</dbReference>
<evidence type="ECO:0000256" key="2">
    <source>
        <dbReference type="ARBA" id="ARBA00023125"/>
    </source>
</evidence>